<reference evidence="1 2" key="1">
    <citation type="submission" date="2019-03" db="EMBL/GenBank/DDBJ databases">
        <title>Single cell metagenomics reveals metabolic interactions within the superorganism composed of flagellate Streblomastix strix and complex community of Bacteroidetes bacteria on its surface.</title>
        <authorList>
            <person name="Treitli S.C."/>
            <person name="Kolisko M."/>
            <person name="Husnik F."/>
            <person name="Keeling P."/>
            <person name="Hampl V."/>
        </authorList>
    </citation>
    <scope>NUCLEOTIDE SEQUENCE [LARGE SCALE GENOMIC DNA]</scope>
    <source>
        <strain evidence="1">ST1C</strain>
    </source>
</reference>
<comment type="caution">
    <text evidence="1">The sequence shown here is derived from an EMBL/GenBank/DDBJ whole genome shotgun (WGS) entry which is preliminary data.</text>
</comment>
<dbReference type="AlphaFoldDB" id="A0A5J4W1R1"/>
<feature type="non-terminal residue" evidence="1">
    <location>
        <position position="1"/>
    </location>
</feature>
<dbReference type="EMBL" id="SNRW01003922">
    <property type="protein sequence ID" value="KAA6388590.1"/>
    <property type="molecule type" value="Genomic_DNA"/>
</dbReference>
<evidence type="ECO:0000313" key="1">
    <source>
        <dbReference type="EMBL" id="KAA6388590.1"/>
    </source>
</evidence>
<organism evidence="1 2">
    <name type="scientific">Streblomastix strix</name>
    <dbReference type="NCBI Taxonomy" id="222440"/>
    <lineage>
        <taxon>Eukaryota</taxon>
        <taxon>Metamonada</taxon>
        <taxon>Preaxostyla</taxon>
        <taxon>Oxymonadida</taxon>
        <taxon>Streblomastigidae</taxon>
        <taxon>Streblomastix</taxon>
    </lineage>
</organism>
<protein>
    <submittedName>
        <fullName evidence="1">Uncharacterized protein</fullName>
    </submittedName>
</protein>
<gene>
    <name evidence="1" type="ORF">EZS28_015882</name>
</gene>
<proteinExistence type="predicted"/>
<sequence>YVSNQEFRCGQRIGAEVNMISRPRRLVFFVDDVEQKYQIINISEAIRFQYCIYQSNSSFTITKFERYSSSSAHGVTGSIALEGGKQWH</sequence>
<dbReference type="Proteomes" id="UP000324800">
    <property type="component" value="Unassembled WGS sequence"/>
</dbReference>
<evidence type="ECO:0000313" key="2">
    <source>
        <dbReference type="Proteomes" id="UP000324800"/>
    </source>
</evidence>
<accession>A0A5J4W1R1</accession>
<name>A0A5J4W1R1_9EUKA</name>